<gene>
    <name evidence="1" type="ORF">GCM10023172_05360</name>
</gene>
<dbReference type="EMBL" id="BAABGQ010000003">
    <property type="protein sequence ID" value="GAA4494724.1"/>
    <property type="molecule type" value="Genomic_DNA"/>
</dbReference>
<evidence type="ECO:0000313" key="1">
    <source>
        <dbReference type="EMBL" id="GAA4494724.1"/>
    </source>
</evidence>
<proteinExistence type="predicted"/>
<comment type="caution">
    <text evidence="1">The sequence shown here is derived from an EMBL/GenBank/DDBJ whole genome shotgun (WGS) entry which is preliminary data.</text>
</comment>
<name>A0ABP8Q1A7_9BACT</name>
<reference evidence="2" key="1">
    <citation type="journal article" date="2019" name="Int. J. Syst. Evol. Microbiol.">
        <title>The Global Catalogue of Microorganisms (GCM) 10K type strain sequencing project: providing services to taxonomists for standard genome sequencing and annotation.</title>
        <authorList>
            <consortium name="The Broad Institute Genomics Platform"/>
            <consortium name="The Broad Institute Genome Sequencing Center for Infectious Disease"/>
            <person name="Wu L."/>
            <person name="Ma J."/>
        </authorList>
    </citation>
    <scope>NUCLEOTIDE SEQUENCE [LARGE SCALE GENOMIC DNA]</scope>
    <source>
        <strain evidence="2">JCM 17841</strain>
    </source>
</reference>
<keyword evidence="2" id="KW-1185">Reference proteome</keyword>
<sequence>MTYEQKHRELDQRIRGAQKIAPLDCYITDGIVDVEQWKKQSIRPLFIGKEAYELGDRMEWSANGELKKDPWEACRASPRTWRTTAYVSYSLQHGLVEYEQLPEIAEN</sequence>
<protein>
    <submittedName>
        <fullName evidence="1">Uncharacterized protein</fullName>
    </submittedName>
</protein>
<evidence type="ECO:0000313" key="2">
    <source>
        <dbReference type="Proteomes" id="UP001501243"/>
    </source>
</evidence>
<dbReference type="Proteomes" id="UP001501243">
    <property type="component" value="Unassembled WGS sequence"/>
</dbReference>
<dbReference type="RefSeq" id="WP_208130502.1">
    <property type="nucleotide sequence ID" value="NZ_BAABGQ010000003.1"/>
</dbReference>
<accession>A0ABP8Q1A7</accession>
<organism evidence="1 2">
    <name type="scientific">Hymenobacter ginsengisoli</name>
    <dbReference type="NCBI Taxonomy" id="1051626"/>
    <lineage>
        <taxon>Bacteria</taxon>
        <taxon>Pseudomonadati</taxon>
        <taxon>Bacteroidota</taxon>
        <taxon>Cytophagia</taxon>
        <taxon>Cytophagales</taxon>
        <taxon>Hymenobacteraceae</taxon>
        <taxon>Hymenobacter</taxon>
    </lineage>
</organism>